<reference evidence="9 10" key="1">
    <citation type="journal article" date="2018" name="BMC Genomics">
        <title>Comparative genome analyses reveal sequence features reflecting distinct modes of host-adaptation between dicot and monocot powdery mildew.</title>
        <authorList>
            <person name="Wu Y."/>
            <person name="Ma X."/>
            <person name="Pan Z."/>
            <person name="Kale S.D."/>
            <person name="Song Y."/>
            <person name="King H."/>
            <person name="Zhang Q."/>
            <person name="Presley C."/>
            <person name="Deng X."/>
            <person name="Wei C.I."/>
            <person name="Xiao S."/>
        </authorList>
    </citation>
    <scope>NUCLEOTIDE SEQUENCE [LARGE SCALE GENOMIC DNA]</scope>
    <source>
        <strain evidence="9">UMSG1</strain>
    </source>
</reference>
<dbReference type="GO" id="GO:1990130">
    <property type="term" value="C:GATOR1 complex"/>
    <property type="evidence" value="ECO:0007669"/>
    <property type="project" value="TreeGrafter"/>
</dbReference>
<evidence type="ECO:0000313" key="9">
    <source>
        <dbReference type="EMBL" id="RKF72205.1"/>
    </source>
</evidence>
<dbReference type="InterPro" id="IPR027244">
    <property type="entry name" value="IML1"/>
</dbReference>
<dbReference type="PANTHER" id="PTHR13179:SF8">
    <property type="entry name" value="GATOR COMPLEX PROTEIN DEPDC5"/>
    <property type="match status" value="1"/>
</dbReference>
<evidence type="ECO:0000259" key="8">
    <source>
        <dbReference type="PROSITE" id="PS50186"/>
    </source>
</evidence>
<evidence type="ECO:0000256" key="4">
    <source>
        <dbReference type="ARBA" id="ARBA00021881"/>
    </source>
</evidence>
<dbReference type="SMART" id="SM00049">
    <property type="entry name" value="DEP"/>
    <property type="match status" value="1"/>
</dbReference>
<dbReference type="CDD" id="cd04449">
    <property type="entry name" value="DEP_DEPDC5-like"/>
    <property type="match status" value="1"/>
</dbReference>
<dbReference type="Pfam" id="PF00610">
    <property type="entry name" value="DEP"/>
    <property type="match status" value="1"/>
</dbReference>
<dbReference type="InterPro" id="IPR057068">
    <property type="entry name" value="IML1_N_fung"/>
</dbReference>
<dbReference type="Pfam" id="PF19418">
    <property type="entry name" value="DEPDC5_CTD"/>
    <property type="match status" value="1"/>
</dbReference>
<accession>A0A420ICH6</accession>
<protein>
    <recommendedName>
        <fullName evidence="3">Vacuolar membrane-associated protein IML1</fullName>
    </recommendedName>
    <alternativeName>
        <fullName evidence="4">Vacuolar membrane-associated protein iml1</fullName>
    </alternativeName>
</protein>
<dbReference type="GO" id="GO:1904262">
    <property type="term" value="P:negative regulation of TORC1 signaling"/>
    <property type="evidence" value="ECO:0007669"/>
    <property type="project" value="TreeGrafter"/>
</dbReference>
<dbReference type="InterPro" id="IPR036390">
    <property type="entry name" value="WH_DNA-bd_sf"/>
</dbReference>
<comment type="similarity">
    <text evidence="2">Belongs to the IML1 family.</text>
</comment>
<evidence type="ECO:0000256" key="7">
    <source>
        <dbReference type="SAM" id="MobiDB-lite"/>
    </source>
</evidence>
<comment type="subcellular location">
    <subcellularLocation>
        <location evidence="1">Vacuole membrane</location>
        <topology evidence="1">Peripheral membrane protein</topology>
    </subcellularLocation>
</comment>
<evidence type="ECO:0000256" key="5">
    <source>
        <dbReference type="ARBA" id="ARBA00022554"/>
    </source>
</evidence>
<feature type="region of interest" description="Disordered" evidence="7">
    <location>
        <begin position="490"/>
        <end position="509"/>
    </location>
</feature>
<dbReference type="Pfam" id="PF24438">
    <property type="entry name" value="IML1_N_fung"/>
    <property type="match status" value="1"/>
</dbReference>
<dbReference type="GO" id="GO:0005774">
    <property type="term" value="C:vacuolar membrane"/>
    <property type="evidence" value="ECO:0007669"/>
    <property type="project" value="UniProtKB-SubCell"/>
</dbReference>
<comment type="caution">
    <text evidence="9">The sequence shown here is derived from an EMBL/GenBank/DDBJ whole genome shotgun (WGS) entry which is preliminary data.</text>
</comment>
<sequence>MAYERECTLWVHDPSFSTEHVVINLSLFDSLSPGDLLTILPLTMESSLKDHPEVPSSNEWTRENQRYGTKLNTKISRNTSSLSIMDQSLNSENRCLFVAKPISGGIKSGLEVSVSRHVAEIFSLKHRSNVIVTRANVQNSSASHVELSFKDEYLTRTDMWNMAISELFNKAVYKGQKILFMGSIKAQVIAIHLNGKKVKSAFFSSSSMPIFRSGSAHYSLFIQMSREMWDFDSEGSGEIMFNKVINGFFPTLFKKWAALKFEHLVSIVLFARVEYETGITSGLVTDAYGDAYFTGFQSRGSRRPYKDFYRVAIYEMASGSWTMILYQLKREFKFFRRDISMHHIKIMTSTSVIDPETSGDLGSHFEAHPSLAMYGNVLEAIDLACCQFEHEHIDQDLMRTGNSIVIITPCAGLFEVDYETLRKTTEMLISNGISIDMVCLPRMPLHSAPLFRYRNPEHVSFMEGLCLRTILGEDGTSINHGEFTNSFSTQGNSLSPLKNSRNNQYTRGESYTSSKLPDKWLYAIPHWLNISFWTGPSKDAKSPGFLAQLRTIDYGGPTLNRACDFAVRCKMYEMEMAGIVESVLTEISVVPLHHDPLFPQERAGISSNQSNLIHRRVVYNSFSEINNRQLKYIHPRKSQDEGKFLQPLFDTYDHLKSQISGERHNSRQKDAIKRGLRYSDGQSPRNRLIESGSLCTSLGNQNAHVKRTASNSRYSLPKEKTHHLSSTGASNAMVVEKKGLKNNINSNAKDFRSLLASSRQISLGKYGFGVAAPIAVAAEIHVENAKAIRPSSGTNGSKGIGIKPKTLHFPNDKLPKPSLINSKRQLSLGEKPKKEVLALSPDPKSDLASRDKANVYPERPMTIKSALESLDSTNQVKTRSVLDSLYGFTDQKCEPQTSGNLQFDSKLVIGSNSRPSMRYSPTSTLSPWLTFLNPSNSNVEDLGSPGQYRRCRPVFANARILKAVNWKSLCSPASVPLTTENFPTKNQLDTQYQQKPYNISQNVEDELGSETIRSREVLLRELVGLRFSQGFQMVVGSLVAEAFGQKALKAANIFELNRIAEEGGSIVMSMGRIIHQISCVNDGEFEINIFIRKPSKSNISPQGRVYQPAIRTKLSNQYKSQSVILGKSKNHYNWNYVDAFLGGFYDEISDSLCFHRVRFVLIPVNKPSLTRKCLGEDSDEEVRLEGIKKLTQMWQRYRVVPASERTTQNFSNRNKDPNPLDIVYKTDDPSVVVTAELETLPLIETGENGLRKSHLFGTERFRRSKLDIGALVEAIQEPVEKGGVRMQNRRWHLRLHHNCFIGSDMTTWLIDNFEDIETREKAVEFGNKLMVKGEITKGKERETCKEREKDTCIFVHVEGRHIFRDGQYFYQITGDHAKQGLENRSGWFSSRKHDLSASSYLTGDIQKEPPGIELSQSYSSFDEKTSCQCPTTQNNSSGFRKPKVILSKVMSYDVDHRRRSSRPEIINLHYDRLHNPDNCYHIRIDWLSVTTRLIKDAIESWAIIADRYGLRLVEVPLAEACTINSVNPFRSPYRVELAVPPPDQAQSIIPACRNEYQKSILKKFNFVLDTEAATNFPRNVEISFSWGKSDYQFTQYIHRSGVLLAQVTDSDGFLLLTNRYYYNRTVLSREESLANSRQVDLSTPQSIRDELKMFCSNAEALVNFYEEFNDRRSIQEILPHVYSNNTCSINDSEEKEEKESLSHALYDDAPFIHVSNDIT</sequence>
<dbReference type="EMBL" id="MCBS01024905">
    <property type="protein sequence ID" value="RKF72205.1"/>
    <property type="molecule type" value="Genomic_DNA"/>
</dbReference>
<evidence type="ECO:0000313" key="10">
    <source>
        <dbReference type="Proteomes" id="UP000285326"/>
    </source>
</evidence>
<proteinExistence type="inferred from homology"/>
<name>A0A420ICH6_9PEZI</name>
<feature type="region of interest" description="Disordered" evidence="7">
    <location>
        <begin position="789"/>
        <end position="835"/>
    </location>
</feature>
<evidence type="ECO:0000256" key="1">
    <source>
        <dbReference type="ARBA" id="ARBA00004148"/>
    </source>
</evidence>
<evidence type="ECO:0000256" key="3">
    <source>
        <dbReference type="ARBA" id="ARBA00018529"/>
    </source>
</evidence>
<dbReference type="Proteomes" id="UP000285326">
    <property type="component" value="Unassembled WGS sequence"/>
</dbReference>
<keyword evidence="5" id="KW-0926">Vacuole</keyword>
<dbReference type="GO" id="GO:0005096">
    <property type="term" value="F:GTPase activator activity"/>
    <property type="evidence" value="ECO:0007669"/>
    <property type="project" value="InterPro"/>
</dbReference>
<dbReference type="GO" id="GO:0010508">
    <property type="term" value="P:positive regulation of autophagy"/>
    <property type="evidence" value="ECO:0007669"/>
    <property type="project" value="TreeGrafter"/>
</dbReference>
<gene>
    <name evidence="9" type="ORF">GcM1_249266</name>
</gene>
<feature type="region of interest" description="Disordered" evidence="7">
    <location>
        <begin position="656"/>
        <end position="685"/>
    </location>
</feature>
<evidence type="ECO:0000256" key="6">
    <source>
        <dbReference type="ARBA" id="ARBA00023136"/>
    </source>
</evidence>
<dbReference type="PANTHER" id="PTHR13179">
    <property type="entry name" value="DEP DOMAIN CONTAINING PROTEIN 5"/>
    <property type="match status" value="1"/>
</dbReference>
<feature type="domain" description="DEP" evidence="8">
    <location>
        <begin position="1280"/>
        <end position="1374"/>
    </location>
</feature>
<dbReference type="InterPro" id="IPR045838">
    <property type="entry name" value="DEPDC5_CTD"/>
</dbReference>
<evidence type="ECO:0000256" key="2">
    <source>
        <dbReference type="ARBA" id="ARBA00005643"/>
    </source>
</evidence>
<dbReference type="InterPro" id="IPR036388">
    <property type="entry name" value="WH-like_DNA-bd_sf"/>
</dbReference>
<dbReference type="InterPro" id="IPR000591">
    <property type="entry name" value="DEP_dom"/>
</dbReference>
<dbReference type="PROSITE" id="PS50186">
    <property type="entry name" value="DEP"/>
    <property type="match status" value="1"/>
</dbReference>
<dbReference type="Gene3D" id="1.10.10.10">
    <property type="entry name" value="Winged helix-like DNA-binding domain superfamily/Winged helix DNA-binding domain"/>
    <property type="match status" value="1"/>
</dbReference>
<feature type="compositionally biased region" description="Basic and acidic residues" evidence="7">
    <location>
        <begin position="656"/>
        <end position="673"/>
    </location>
</feature>
<dbReference type="SUPFAM" id="SSF46785">
    <property type="entry name" value="Winged helix' DNA-binding domain"/>
    <property type="match status" value="1"/>
</dbReference>
<dbReference type="GO" id="GO:0035556">
    <property type="term" value="P:intracellular signal transduction"/>
    <property type="evidence" value="ECO:0007669"/>
    <property type="project" value="InterPro"/>
</dbReference>
<dbReference type="InterPro" id="IPR048255">
    <property type="entry name" value="IML1_N"/>
</dbReference>
<keyword evidence="6" id="KW-0472">Membrane</keyword>
<dbReference type="Pfam" id="PF12257">
    <property type="entry name" value="IML1"/>
    <property type="match status" value="1"/>
</dbReference>
<organism evidence="9 10">
    <name type="scientific">Golovinomyces cichoracearum</name>
    <dbReference type="NCBI Taxonomy" id="62708"/>
    <lineage>
        <taxon>Eukaryota</taxon>
        <taxon>Fungi</taxon>
        <taxon>Dikarya</taxon>
        <taxon>Ascomycota</taxon>
        <taxon>Pezizomycotina</taxon>
        <taxon>Leotiomycetes</taxon>
        <taxon>Erysiphales</taxon>
        <taxon>Erysiphaceae</taxon>
        <taxon>Golovinomyces</taxon>
    </lineage>
</organism>